<gene>
    <name evidence="1" type="ORF">C4D60_Mb05t03310</name>
</gene>
<evidence type="ECO:0000313" key="2">
    <source>
        <dbReference type="Proteomes" id="UP000317650"/>
    </source>
</evidence>
<dbReference type="EMBL" id="PYDT01000003">
    <property type="protein sequence ID" value="THU65408.1"/>
    <property type="molecule type" value="Genomic_DNA"/>
</dbReference>
<organism evidence="1 2">
    <name type="scientific">Musa balbisiana</name>
    <name type="common">Banana</name>
    <dbReference type="NCBI Taxonomy" id="52838"/>
    <lineage>
        <taxon>Eukaryota</taxon>
        <taxon>Viridiplantae</taxon>
        <taxon>Streptophyta</taxon>
        <taxon>Embryophyta</taxon>
        <taxon>Tracheophyta</taxon>
        <taxon>Spermatophyta</taxon>
        <taxon>Magnoliopsida</taxon>
        <taxon>Liliopsida</taxon>
        <taxon>Zingiberales</taxon>
        <taxon>Musaceae</taxon>
        <taxon>Musa</taxon>
    </lineage>
</organism>
<dbReference type="Proteomes" id="UP000317650">
    <property type="component" value="Chromosome 5"/>
</dbReference>
<sequence length="269" mass="29025">MSLQELMSQGADHGIKGAAAVRKLMTNASRDQEHAAAATSNDEWEKTLPIVPKQGGVRAHGMLNRNYTTGEVVHTEEAVTDKAGTYQVAVLDDHQEDTCEMILVNGPLVDFSEISAPLSSPLTTSGSPATCAKDKPLASCGQLLMQNALAVGNSRLILTPKKRTYCLDLIGHNELIFCACNIQTHIICAFSWLVPHLTDFSLETDAGPMVGSYGCVMRTRLEPGFSVHTSRRVIFAIPMYGQQPLGERIAGSSPGVSLNLARSDRSCRK</sequence>
<name>A0A4S8JTD1_MUSBA</name>
<protein>
    <submittedName>
        <fullName evidence="1">Uncharacterized protein</fullName>
    </submittedName>
</protein>
<dbReference type="AlphaFoldDB" id="A0A4S8JTD1"/>
<reference evidence="1 2" key="1">
    <citation type="journal article" date="2019" name="Nat. Plants">
        <title>Genome sequencing of Musa balbisiana reveals subgenome evolution and function divergence in polyploid bananas.</title>
        <authorList>
            <person name="Yao X."/>
        </authorList>
    </citation>
    <scope>NUCLEOTIDE SEQUENCE [LARGE SCALE GENOMIC DNA]</scope>
    <source>
        <strain evidence="2">cv. DH-PKW</strain>
        <tissue evidence="1">Leaves</tissue>
    </source>
</reference>
<keyword evidence="2" id="KW-1185">Reference proteome</keyword>
<accession>A0A4S8JTD1</accession>
<proteinExistence type="predicted"/>
<evidence type="ECO:0000313" key="1">
    <source>
        <dbReference type="EMBL" id="THU65408.1"/>
    </source>
</evidence>
<comment type="caution">
    <text evidence="1">The sequence shown here is derived from an EMBL/GenBank/DDBJ whole genome shotgun (WGS) entry which is preliminary data.</text>
</comment>